<dbReference type="RefSeq" id="WP_015909741.1">
    <property type="nucleotide sequence ID" value="NC_012029.1"/>
</dbReference>
<evidence type="ECO:0000313" key="2">
    <source>
        <dbReference type="Proteomes" id="UP000000740"/>
    </source>
</evidence>
<evidence type="ECO:0000313" key="1">
    <source>
        <dbReference type="EMBL" id="ACM56593.1"/>
    </source>
</evidence>
<dbReference type="EMBL" id="CP001365">
    <property type="protein sequence ID" value="ACM56593.1"/>
    <property type="molecule type" value="Genomic_DNA"/>
</dbReference>
<dbReference type="HOGENOM" id="CLU_996059_0_0_2"/>
<reference evidence="1 2" key="1">
    <citation type="journal article" date="2016" name="Stand. Genomic Sci.">
        <title>Complete genome sequence of the Antarctic Halorubrum lacusprofundi type strain ACAM 34.</title>
        <authorList>
            <person name="Anderson I.J."/>
            <person name="DasSarma P."/>
            <person name="Lucas S."/>
            <person name="Copeland A."/>
            <person name="Lapidus A."/>
            <person name="Del Rio T.G."/>
            <person name="Tice H."/>
            <person name="Dalin E."/>
            <person name="Bruce D.C."/>
            <person name="Goodwin L."/>
            <person name="Pitluck S."/>
            <person name="Sims D."/>
            <person name="Brettin T.S."/>
            <person name="Detter J.C."/>
            <person name="Han C.S."/>
            <person name="Larimer F."/>
            <person name="Hauser L."/>
            <person name="Land M."/>
            <person name="Ivanova N."/>
            <person name="Richardson P."/>
            <person name="Cavicchioli R."/>
            <person name="DasSarma S."/>
            <person name="Woese C.R."/>
            <person name="Kyrpides N.C."/>
        </authorList>
    </citation>
    <scope>NUCLEOTIDE SEQUENCE [LARGE SCALE GENOMIC DNA]</scope>
    <source>
        <strain evidence="2">ATCC 49239 / DSM 5036 / JCM 8891 / ACAM 34</strain>
    </source>
</reference>
<dbReference type="eggNOG" id="arCOG08926">
    <property type="taxonomic scope" value="Archaea"/>
</dbReference>
<protein>
    <recommendedName>
        <fullName evidence="3">RNA ligase domain-containing protein</fullName>
    </recommendedName>
</protein>
<dbReference type="AlphaFoldDB" id="B9LMK5"/>
<sequence length="293" mass="31964">MRSFPHLPDVRDSQAPDDLLTGHLWLLELIDGTGLRFRMDESGLLRFGDPETTYADPETVPIALRPAVRHVRDRFDREALRDAVDDPEGVIFFGVATHYQGTDYDWDRLPPFLGTDVWIASQAGSQAASGTGSFRPPDAAAAIFEGVGLDSVNAVEREVNARDFDPEAYAIPDSAWRDGPAAGVVVRNKRQGRGKLLAAGTATDAGETVPEVDVPDDIEAIVSEYATDDRFERVVDDLDRRNAGATVDAVADRVVEAIARETPVRFGEGSKGTAPDRVRAAIIERARVALDRR</sequence>
<dbReference type="GeneID" id="7401891"/>
<accession>B9LMK5</accession>
<gene>
    <name evidence="1" type="ordered locus">Hlac_0996</name>
</gene>
<keyword evidence="2" id="KW-1185">Reference proteome</keyword>
<evidence type="ECO:0008006" key="3">
    <source>
        <dbReference type="Google" id="ProtNLM"/>
    </source>
</evidence>
<dbReference type="Proteomes" id="UP000000740">
    <property type="component" value="Chromosome 1"/>
</dbReference>
<name>B9LMK5_HALLT</name>
<organism evidence="1 2">
    <name type="scientific">Halorubrum lacusprofundi (strain ATCC 49239 / DSM 5036 / JCM 8891 / ACAM 34)</name>
    <dbReference type="NCBI Taxonomy" id="416348"/>
    <lineage>
        <taxon>Archaea</taxon>
        <taxon>Methanobacteriati</taxon>
        <taxon>Methanobacteriota</taxon>
        <taxon>Stenosarchaea group</taxon>
        <taxon>Halobacteria</taxon>
        <taxon>Halobacteriales</taxon>
        <taxon>Haloferacaceae</taxon>
        <taxon>Halorubrum</taxon>
    </lineage>
</organism>
<proteinExistence type="predicted"/>
<dbReference type="KEGG" id="hla:Hlac_0996"/>